<organism evidence="1 2">
    <name type="scientific">Avena sativa</name>
    <name type="common">Oat</name>
    <dbReference type="NCBI Taxonomy" id="4498"/>
    <lineage>
        <taxon>Eukaryota</taxon>
        <taxon>Viridiplantae</taxon>
        <taxon>Streptophyta</taxon>
        <taxon>Embryophyta</taxon>
        <taxon>Tracheophyta</taxon>
        <taxon>Spermatophyta</taxon>
        <taxon>Magnoliopsida</taxon>
        <taxon>Liliopsida</taxon>
        <taxon>Poales</taxon>
        <taxon>Poaceae</taxon>
        <taxon>BOP clade</taxon>
        <taxon>Pooideae</taxon>
        <taxon>Poodae</taxon>
        <taxon>Poeae</taxon>
        <taxon>Poeae Chloroplast Group 1 (Aveneae type)</taxon>
        <taxon>Aveninae</taxon>
        <taxon>Avena</taxon>
    </lineage>
</organism>
<name>A0ACD5ZIG7_AVESA</name>
<accession>A0ACD5ZIG7</accession>
<sequence>MPKSQGGLGIRNLRTHNRALMANFAAKLLSSGTGPCFSWLADWYLSNDIPQTPLHADTPFWKSIVALIPTVQNATFCKIALGDRTALWHDNWINLGRLCHELPVLYSFAIDPCCTIQSQRPDGIWNLQLHNPLSHTAQLQLHVLLQALNNIASPGTNIQDDRLLVTTGKRPTTKDFYNLFSDKGLVWAPGRWVWRKIIPHRHRIFLWLALKGRLNTKDNMVVKKWCSDAGCDQCPAVESVEHITLQCRQADWVWDKLGVMQATRANDLKTLVHYVPSDTWPICMAACLLHLWKARNNRVFNNKHIARRPLLTNIADELTLWAFREPKLRSKLMHWVNKLLDPG</sequence>
<proteinExistence type="predicted"/>
<reference evidence="1" key="1">
    <citation type="submission" date="2021-05" db="EMBL/GenBank/DDBJ databases">
        <authorList>
            <person name="Scholz U."/>
            <person name="Mascher M."/>
            <person name="Fiebig A."/>
        </authorList>
    </citation>
    <scope>NUCLEOTIDE SEQUENCE [LARGE SCALE GENOMIC DNA]</scope>
</reference>
<reference evidence="1" key="2">
    <citation type="submission" date="2025-09" db="UniProtKB">
        <authorList>
            <consortium name="EnsemblPlants"/>
        </authorList>
    </citation>
    <scope>IDENTIFICATION</scope>
</reference>
<keyword evidence="2" id="KW-1185">Reference proteome</keyword>
<dbReference type="EnsemblPlants" id="AVESA.00010b.r2.7AG1197850.1">
    <property type="protein sequence ID" value="AVESA.00010b.r2.7AG1197850.1.CDS.1"/>
    <property type="gene ID" value="AVESA.00010b.r2.7AG1197850"/>
</dbReference>
<evidence type="ECO:0000313" key="2">
    <source>
        <dbReference type="Proteomes" id="UP001732700"/>
    </source>
</evidence>
<dbReference type="Proteomes" id="UP001732700">
    <property type="component" value="Chromosome 7A"/>
</dbReference>
<evidence type="ECO:0000313" key="1">
    <source>
        <dbReference type="EnsemblPlants" id="AVESA.00010b.r2.7AG1197850.1.CDS.1"/>
    </source>
</evidence>
<protein>
    <submittedName>
        <fullName evidence="1">Uncharacterized protein</fullName>
    </submittedName>
</protein>